<dbReference type="Gene3D" id="3.30.479.30">
    <property type="entry name" value="Band 7 domain"/>
    <property type="match status" value="1"/>
</dbReference>
<feature type="domain" description="Band 7" evidence="2">
    <location>
        <begin position="138"/>
        <end position="324"/>
    </location>
</feature>
<comment type="caution">
    <text evidence="3">The sequence shown here is derived from an EMBL/GenBank/DDBJ whole genome shotgun (WGS) entry which is preliminary data.</text>
</comment>
<proteinExistence type="predicted"/>
<accession>A0ABV6Z6U7</accession>
<evidence type="ECO:0000256" key="1">
    <source>
        <dbReference type="SAM" id="Coils"/>
    </source>
</evidence>
<dbReference type="Proteomes" id="UP001594351">
    <property type="component" value="Unassembled WGS sequence"/>
</dbReference>
<dbReference type="InterPro" id="IPR036013">
    <property type="entry name" value="Band_7/SPFH_dom_sf"/>
</dbReference>
<evidence type="ECO:0000313" key="4">
    <source>
        <dbReference type="Proteomes" id="UP001594351"/>
    </source>
</evidence>
<reference evidence="3 4" key="1">
    <citation type="submission" date="2024-09" db="EMBL/GenBank/DDBJ databases">
        <title>Laminarin stimulates single cell rates of sulfate reduction while oxygen inhibits transcriptomic activity in coastal marine sediment.</title>
        <authorList>
            <person name="Lindsay M."/>
            <person name="Orcutt B."/>
            <person name="Emerson D."/>
            <person name="Stepanauskas R."/>
            <person name="D'Angelo T."/>
        </authorList>
    </citation>
    <scope>NUCLEOTIDE SEQUENCE [LARGE SCALE GENOMIC DNA]</scope>
    <source>
        <strain evidence="3">SAG AM-311-K15</strain>
    </source>
</reference>
<evidence type="ECO:0000259" key="2">
    <source>
        <dbReference type="Pfam" id="PF01145"/>
    </source>
</evidence>
<feature type="non-terminal residue" evidence="3">
    <location>
        <position position="1"/>
    </location>
</feature>
<sequence length="534" mass="59718">TETGVYTGPYHKKSQIDFARWQDELKGLQAFSPVVIGRGNSPSPQSDIKSNAPALELTRYDEIGVVTVHDGPPIESGEIIAPEVKSNGTQYDHNYFQDPEAFLALDGRRGKQLQVLTDGTFFINRWFATVEKKPKKLIPIGYVGVVVSYHGASGKDLTETSFRYGEQVDPGHRGVWKRALPPGKYPLNPYALKVELVPTVNFVLRWVTGVTEQHQYDEDLKSIELITLDGYEPILPMSLILHIDYEKAPRVVQRFGDVKRLITQTLDPLISAYFRDVAQTIQMLDLLTHRDQIQRHATEELSKRFQNYDISCIAVLIGRPETRGAQTKDIDPIERLFDQLRQRRLAQEQVLTFKQQKEAALKLKELNDAQAAAEKQNELTQTKIDIQIAGNRGEAQLAEAERLAKREVTLAQGQSRSKELLGKGEASRVGQVGLAEAAVLLKKIQAFGDSRLYTLRQVSELLSQSAQPLVPERLLVMGNGNGKENGETDPGSLSVIGQLLTLLLSEHAGIDFNKQTEEIQDLEKYADILTDKSA</sequence>
<protein>
    <submittedName>
        <fullName evidence="3">SPFH domain-containing protein</fullName>
    </submittedName>
</protein>
<dbReference type="Pfam" id="PF01145">
    <property type="entry name" value="Band_7"/>
    <property type="match status" value="1"/>
</dbReference>
<keyword evidence="4" id="KW-1185">Reference proteome</keyword>
<keyword evidence="1" id="KW-0175">Coiled coil</keyword>
<feature type="coiled-coil region" evidence="1">
    <location>
        <begin position="356"/>
        <end position="383"/>
    </location>
</feature>
<organism evidence="3 4">
    <name type="scientific">candidate division CSSED10-310 bacterium</name>
    <dbReference type="NCBI Taxonomy" id="2855610"/>
    <lineage>
        <taxon>Bacteria</taxon>
        <taxon>Bacteria division CSSED10-310</taxon>
    </lineage>
</organism>
<evidence type="ECO:0000313" key="3">
    <source>
        <dbReference type="EMBL" id="MFC1854164.1"/>
    </source>
</evidence>
<dbReference type="EMBL" id="JBHPBY010000745">
    <property type="protein sequence ID" value="MFC1854164.1"/>
    <property type="molecule type" value="Genomic_DNA"/>
</dbReference>
<dbReference type="InterPro" id="IPR001107">
    <property type="entry name" value="Band_7"/>
</dbReference>
<name>A0ABV6Z6U7_UNCC1</name>
<gene>
    <name evidence="3" type="ORF">ACFL27_28605</name>
</gene>